<dbReference type="InterPro" id="IPR020846">
    <property type="entry name" value="MFS_dom"/>
</dbReference>
<evidence type="ECO:0000256" key="3">
    <source>
        <dbReference type="ARBA" id="ARBA00022475"/>
    </source>
</evidence>
<evidence type="ECO:0000256" key="2">
    <source>
        <dbReference type="ARBA" id="ARBA00022448"/>
    </source>
</evidence>
<evidence type="ECO:0000256" key="12">
    <source>
        <dbReference type="SAM" id="Coils"/>
    </source>
</evidence>
<feature type="transmembrane region" description="Helical" evidence="14">
    <location>
        <begin position="82"/>
        <end position="102"/>
    </location>
</feature>
<keyword evidence="8" id="KW-0325">Glycoprotein</keyword>
<dbReference type="PROSITE" id="PS00217">
    <property type="entry name" value="SUGAR_TRANSPORT_2"/>
    <property type="match status" value="1"/>
</dbReference>
<accession>A0A1B0CUK2</accession>
<dbReference type="KEGG" id="lll:129794223"/>
<proteinExistence type="inferred from homology"/>
<dbReference type="GO" id="GO:0005886">
    <property type="term" value="C:plasma membrane"/>
    <property type="evidence" value="ECO:0007669"/>
    <property type="project" value="UniProtKB-SubCell"/>
</dbReference>
<dbReference type="InterPro" id="IPR005829">
    <property type="entry name" value="Sugar_transporter_CS"/>
</dbReference>
<keyword evidence="17" id="KW-1185">Reference proteome</keyword>
<dbReference type="EMBL" id="AJWK01029294">
    <property type="status" value="NOT_ANNOTATED_CDS"/>
    <property type="molecule type" value="Genomic_DNA"/>
</dbReference>
<dbReference type="InterPro" id="IPR003663">
    <property type="entry name" value="Sugar/inositol_transpt"/>
</dbReference>
<evidence type="ECO:0000256" key="13">
    <source>
        <dbReference type="SAM" id="MobiDB-lite"/>
    </source>
</evidence>
<evidence type="ECO:0000256" key="7">
    <source>
        <dbReference type="ARBA" id="ARBA00023136"/>
    </source>
</evidence>
<dbReference type="PRINTS" id="PR00171">
    <property type="entry name" value="SUGRTRNSPORT"/>
</dbReference>
<dbReference type="RefSeq" id="XP_055690879.1">
    <property type="nucleotide sequence ID" value="XM_055834904.1"/>
</dbReference>
<feature type="transmembrane region" description="Helical" evidence="14">
    <location>
        <begin position="414"/>
        <end position="433"/>
    </location>
</feature>
<feature type="domain" description="Major facilitator superfamily (MFS) profile" evidence="15">
    <location>
        <begin position="11"/>
        <end position="437"/>
    </location>
</feature>
<keyword evidence="4" id="KW-0762">Sugar transport</keyword>
<feature type="transmembrane region" description="Helical" evidence="14">
    <location>
        <begin position="312"/>
        <end position="334"/>
    </location>
</feature>
<dbReference type="PANTHER" id="PTHR48021">
    <property type="match status" value="1"/>
</dbReference>
<feature type="transmembrane region" description="Helical" evidence="14">
    <location>
        <begin position="165"/>
        <end position="186"/>
    </location>
</feature>
<feature type="transmembrane region" description="Helical" evidence="14">
    <location>
        <begin position="12"/>
        <end position="31"/>
    </location>
</feature>
<dbReference type="InterPro" id="IPR044775">
    <property type="entry name" value="MFS_ERD6/Tret1-like"/>
</dbReference>
<feature type="transmembrane region" description="Helical" evidence="14">
    <location>
        <begin position="346"/>
        <end position="370"/>
    </location>
</feature>
<dbReference type="NCBIfam" id="TIGR00879">
    <property type="entry name" value="SP"/>
    <property type="match status" value="1"/>
</dbReference>
<comment type="similarity">
    <text evidence="9">Belongs to the major facilitator superfamily. Sugar transporter (TC 2.A.1.1) family. Trehalose transporter subfamily.</text>
</comment>
<dbReference type="PROSITE" id="PS00216">
    <property type="entry name" value="SUGAR_TRANSPORT_1"/>
    <property type="match status" value="1"/>
</dbReference>
<feature type="coiled-coil region" evidence="12">
    <location>
        <begin position="212"/>
        <end position="239"/>
    </location>
</feature>
<dbReference type="Pfam" id="PF00083">
    <property type="entry name" value="Sugar_tr"/>
    <property type="match status" value="1"/>
</dbReference>
<keyword evidence="5 14" id="KW-0812">Transmembrane</keyword>
<name>A0A1B0CUK2_LUTLO</name>
<evidence type="ECO:0000256" key="1">
    <source>
        <dbReference type="ARBA" id="ARBA00004651"/>
    </source>
</evidence>
<evidence type="ECO:0000313" key="17">
    <source>
        <dbReference type="Proteomes" id="UP000092461"/>
    </source>
</evidence>
<feature type="region of interest" description="Disordered" evidence="13">
    <location>
        <begin position="448"/>
        <end position="472"/>
    </location>
</feature>
<evidence type="ECO:0000256" key="14">
    <source>
        <dbReference type="SAM" id="Phobius"/>
    </source>
</evidence>
<feature type="compositionally biased region" description="Basic and acidic residues" evidence="13">
    <location>
        <begin position="455"/>
        <end position="472"/>
    </location>
</feature>
<dbReference type="VEuPathDB" id="VectorBase:LLONM1_003793"/>
<dbReference type="EnsemblMetazoa" id="LLOJ008637-RA">
    <property type="protein sequence ID" value="LLOJ008637-PA"/>
    <property type="gene ID" value="LLOJ008637"/>
</dbReference>
<dbReference type="InterPro" id="IPR005828">
    <property type="entry name" value="MFS_sugar_transport-like"/>
</dbReference>
<organism evidence="16 17">
    <name type="scientific">Lutzomyia longipalpis</name>
    <name type="common">Sand fly</name>
    <dbReference type="NCBI Taxonomy" id="7200"/>
    <lineage>
        <taxon>Eukaryota</taxon>
        <taxon>Metazoa</taxon>
        <taxon>Ecdysozoa</taxon>
        <taxon>Arthropoda</taxon>
        <taxon>Hexapoda</taxon>
        <taxon>Insecta</taxon>
        <taxon>Pterygota</taxon>
        <taxon>Neoptera</taxon>
        <taxon>Endopterygota</taxon>
        <taxon>Diptera</taxon>
        <taxon>Nematocera</taxon>
        <taxon>Psychodoidea</taxon>
        <taxon>Psychodidae</taxon>
        <taxon>Lutzomyia</taxon>
        <taxon>Lutzomyia</taxon>
    </lineage>
</organism>
<dbReference type="OrthoDB" id="4142200at2759"/>
<comment type="subcellular location">
    <subcellularLocation>
        <location evidence="1">Cell membrane</location>
        <topology evidence="1">Multi-pass membrane protein</topology>
    </subcellularLocation>
</comment>
<feature type="transmembrane region" description="Helical" evidence="14">
    <location>
        <begin position="108"/>
        <end position="129"/>
    </location>
</feature>
<evidence type="ECO:0000256" key="10">
    <source>
        <dbReference type="ARBA" id="ARBA00069106"/>
    </source>
</evidence>
<keyword evidence="12" id="KW-0175">Coiled coil</keyword>
<dbReference type="InterPro" id="IPR036259">
    <property type="entry name" value="MFS_trans_sf"/>
</dbReference>
<dbReference type="AlphaFoldDB" id="A0A1B0CUK2"/>
<keyword evidence="6 14" id="KW-1133">Transmembrane helix</keyword>
<evidence type="ECO:0000259" key="15">
    <source>
        <dbReference type="PROSITE" id="PS50850"/>
    </source>
</evidence>
<dbReference type="SUPFAM" id="SSF103473">
    <property type="entry name" value="MFS general substrate transporter"/>
    <property type="match status" value="1"/>
</dbReference>
<dbReference type="GO" id="GO:0015574">
    <property type="term" value="F:trehalose transmembrane transporter activity"/>
    <property type="evidence" value="ECO:0007669"/>
    <property type="project" value="UniProtKB-ARBA"/>
</dbReference>
<keyword evidence="2 11" id="KW-0813">Transport</keyword>
<dbReference type="PANTHER" id="PTHR48021:SF46">
    <property type="entry name" value="MAJOR FACILITATOR SUPERFAMILY (MFS) PROFILE DOMAIN-CONTAINING PROTEIN"/>
    <property type="match status" value="1"/>
</dbReference>
<protein>
    <recommendedName>
        <fullName evidence="10">Facilitated trehalose transporter Tret1</fullName>
    </recommendedName>
</protein>
<keyword evidence="3" id="KW-1003">Cell membrane</keyword>
<keyword evidence="7 14" id="KW-0472">Membrane</keyword>
<feature type="transmembrane region" description="Helical" evidence="14">
    <location>
        <begin position="382"/>
        <end position="402"/>
    </location>
</feature>
<dbReference type="PROSITE" id="PS50850">
    <property type="entry name" value="MFS"/>
    <property type="match status" value="1"/>
</dbReference>
<dbReference type="VEuPathDB" id="VectorBase:LLOJ008637"/>
<evidence type="ECO:0000256" key="4">
    <source>
        <dbReference type="ARBA" id="ARBA00022597"/>
    </source>
</evidence>
<feature type="transmembrane region" description="Helical" evidence="14">
    <location>
        <begin position="141"/>
        <end position="159"/>
    </location>
</feature>
<evidence type="ECO:0000256" key="5">
    <source>
        <dbReference type="ARBA" id="ARBA00022692"/>
    </source>
</evidence>
<evidence type="ECO:0000256" key="6">
    <source>
        <dbReference type="ARBA" id="ARBA00022989"/>
    </source>
</evidence>
<sequence>MDGGRGAFVRQYTAAFSGTLIMVTSAAIYGWTSPTLPKLLADDSPIPTTRDESSWIVSFMVIGSLLGPFISFFIVDRFGRKISLLVATIPVIIGLILVLVATSPAILYVSRIFCGITYGMAYMVMPMYLGEISSDKIRGSIGTLLTVMAKFGILYVYAFGPYVSITLLAWILLILPALFIATFIWLPESPYFLLLRNRQDAAEKSLKWFRQTDDVSQEITQMNESVKKAQANRATLRELFTVGNRRALIIVWGMGACQQLCGSQAVIAYSQEIFEEVANGLSGSESAIIMAVVQLITAALSSSIVDRMGRRPLLLLSTAGVTVCNVVVGLYFFLLHKGVNLDAHAWLPITFLMIFIVMYTIGLATVPFALQAELFPTNIKALATGSVVIVALAISFGVLKLYQVVSDGLGMHVTFWGFAVFSLAFVIFTYFLIPETKGRSLDAIIQDMNAPSSKGNDKKDKNDETENKEQIS</sequence>
<feature type="transmembrane region" description="Helical" evidence="14">
    <location>
        <begin position="55"/>
        <end position="75"/>
    </location>
</feature>
<evidence type="ECO:0000313" key="16">
    <source>
        <dbReference type="EnsemblMetazoa" id="LLOJ008637-PA"/>
    </source>
</evidence>
<dbReference type="InterPro" id="IPR050549">
    <property type="entry name" value="MFS_Trehalose_Transporter"/>
</dbReference>
<evidence type="ECO:0000256" key="11">
    <source>
        <dbReference type="RuleBase" id="RU003346"/>
    </source>
</evidence>
<evidence type="ECO:0000256" key="8">
    <source>
        <dbReference type="ARBA" id="ARBA00023180"/>
    </source>
</evidence>
<evidence type="ECO:0000256" key="9">
    <source>
        <dbReference type="ARBA" id="ARBA00024348"/>
    </source>
</evidence>
<dbReference type="FunFam" id="1.20.1250.20:FF:000055">
    <property type="entry name" value="Facilitated trehalose transporter Tret1-2 homolog"/>
    <property type="match status" value="1"/>
</dbReference>
<reference evidence="16" key="1">
    <citation type="submission" date="2020-05" db="UniProtKB">
        <authorList>
            <consortium name="EnsemblMetazoa"/>
        </authorList>
    </citation>
    <scope>IDENTIFICATION</scope>
    <source>
        <strain evidence="16">Jacobina</strain>
    </source>
</reference>
<dbReference type="CDD" id="cd17358">
    <property type="entry name" value="MFS_GLUT6_8_Class3_like"/>
    <property type="match status" value="1"/>
</dbReference>
<dbReference type="Proteomes" id="UP000092461">
    <property type="component" value="Unassembled WGS sequence"/>
</dbReference>
<dbReference type="GeneID" id="129794223"/>
<dbReference type="Gene3D" id="1.20.1250.20">
    <property type="entry name" value="MFS general substrate transporter like domains"/>
    <property type="match status" value="1"/>
</dbReference>
<dbReference type="GO" id="GO:0051119">
    <property type="term" value="F:sugar transmembrane transporter activity"/>
    <property type="evidence" value="ECO:0007669"/>
    <property type="project" value="InterPro"/>
</dbReference>